<sequence>MAACRALHVLPLARAMSYSDLRPKEIILLTSILSSHPLPHIPPFCVESIAYVERTRKRIADLRPHLQSKLAHTLAGAWRIAPDPGTRARTGELCPELHGRLSQKLVQSIFEWIKDEIEREASELLYPLLYHKALTSAQEQAMRVLEPVVEMWKPGFDPQQESVLGRPPVRMTIGTHQKEFSLWQKQADGCKACMIARIGGDKDVCIALLANMVARMKVKRIKDGKSGRVMWLKAWLNGHDESGEFVGRAWDLGMEIKRVRRTIRRQIREGGILDPWVTAAGRLRDQGERSHAVDLPETWNPTPGPVSSISSPKPRSPGTAQNYRKTIGMHPDEIKDEDENEWDLSSLQTPRYDSHNPSPRPSTPPPLGHVGSARDDPTQALPHSQPAANTQTRPNSVAASSAYSRMTNGNLYEPSLYAATSTTDLGSISEAPPPLPNIFRPGELENVQEDREYFGAATPAPAPALAASNTSGKAKWKPTSTPQSRYQAHSQTYAETTAQSRYKAYSQTPNATPFPLSATPQNIDTNISTNVRPNIPPPLRTAPTAQRHFNPDNPFTSYEEACRRQRGAEKAAREGKDEYSSTSASTSTNGRHCTRNEPSSPVSPVQGYAGSSSGRFYAGSGNWYGRGAESGTSKYETARYQNSRYDIPRKSLHRRELSRNEDAPLTNRIVREWGSRESMTSVQTRWSDFYQDGRPF</sequence>
<evidence type="ECO:0000313" key="3">
    <source>
        <dbReference type="Proteomes" id="UP000250266"/>
    </source>
</evidence>
<reference evidence="2 3" key="1">
    <citation type="journal article" date="2016" name="Nat. Commun.">
        <title>Ectomycorrhizal ecology is imprinted in the genome of the dominant symbiotic fungus Cenococcum geophilum.</title>
        <authorList>
            <consortium name="DOE Joint Genome Institute"/>
            <person name="Peter M."/>
            <person name="Kohler A."/>
            <person name="Ohm R.A."/>
            <person name="Kuo A."/>
            <person name="Krutzmann J."/>
            <person name="Morin E."/>
            <person name="Arend M."/>
            <person name="Barry K.W."/>
            <person name="Binder M."/>
            <person name="Choi C."/>
            <person name="Clum A."/>
            <person name="Copeland A."/>
            <person name="Grisel N."/>
            <person name="Haridas S."/>
            <person name="Kipfer T."/>
            <person name="LaButti K."/>
            <person name="Lindquist E."/>
            <person name="Lipzen A."/>
            <person name="Maire R."/>
            <person name="Meier B."/>
            <person name="Mihaltcheva S."/>
            <person name="Molinier V."/>
            <person name="Murat C."/>
            <person name="Poggeler S."/>
            <person name="Quandt C.A."/>
            <person name="Sperisen C."/>
            <person name="Tritt A."/>
            <person name="Tisserant E."/>
            <person name="Crous P.W."/>
            <person name="Henrissat B."/>
            <person name="Nehls U."/>
            <person name="Egli S."/>
            <person name="Spatafora J.W."/>
            <person name="Grigoriev I.V."/>
            <person name="Martin F.M."/>
        </authorList>
    </citation>
    <scope>NUCLEOTIDE SEQUENCE [LARGE SCALE GENOMIC DNA]</scope>
    <source>
        <strain evidence="2 3">CBS 459.81</strain>
    </source>
</reference>
<dbReference type="AlphaFoldDB" id="A0A8E2DZ91"/>
<protein>
    <submittedName>
        <fullName evidence="2">Uncharacterized protein</fullName>
    </submittedName>
</protein>
<feature type="compositionally biased region" description="Polar residues" evidence="1">
    <location>
        <begin position="580"/>
        <end position="609"/>
    </location>
</feature>
<feature type="compositionally biased region" description="Polar residues" evidence="1">
    <location>
        <begin position="386"/>
        <end position="399"/>
    </location>
</feature>
<feature type="region of interest" description="Disordered" evidence="1">
    <location>
        <begin position="287"/>
        <end position="399"/>
    </location>
</feature>
<feature type="compositionally biased region" description="Basic and acidic residues" evidence="1">
    <location>
        <begin position="560"/>
        <end position="579"/>
    </location>
</feature>
<evidence type="ECO:0000256" key="1">
    <source>
        <dbReference type="SAM" id="MobiDB-lite"/>
    </source>
</evidence>
<dbReference type="Proteomes" id="UP000250266">
    <property type="component" value="Unassembled WGS sequence"/>
</dbReference>
<dbReference type="EMBL" id="KV745465">
    <property type="protein sequence ID" value="OCK74506.1"/>
    <property type="molecule type" value="Genomic_DNA"/>
</dbReference>
<feature type="compositionally biased region" description="Pro residues" evidence="1">
    <location>
        <begin position="358"/>
        <end position="367"/>
    </location>
</feature>
<feature type="compositionally biased region" description="Polar residues" evidence="1">
    <location>
        <begin position="299"/>
        <end position="324"/>
    </location>
</feature>
<accession>A0A8E2DZ91</accession>
<organism evidence="2 3">
    <name type="scientific">Lepidopterella palustris CBS 459.81</name>
    <dbReference type="NCBI Taxonomy" id="1314670"/>
    <lineage>
        <taxon>Eukaryota</taxon>
        <taxon>Fungi</taxon>
        <taxon>Dikarya</taxon>
        <taxon>Ascomycota</taxon>
        <taxon>Pezizomycotina</taxon>
        <taxon>Dothideomycetes</taxon>
        <taxon>Pleosporomycetidae</taxon>
        <taxon>Mytilinidiales</taxon>
        <taxon>Argynnaceae</taxon>
        <taxon>Lepidopterella</taxon>
    </lineage>
</organism>
<evidence type="ECO:0000313" key="2">
    <source>
        <dbReference type="EMBL" id="OCK74506.1"/>
    </source>
</evidence>
<feature type="region of interest" description="Disordered" evidence="1">
    <location>
        <begin position="463"/>
        <end position="488"/>
    </location>
</feature>
<name>A0A8E2DZ91_9PEZI</name>
<feature type="region of interest" description="Disordered" evidence="1">
    <location>
        <begin position="541"/>
        <end position="609"/>
    </location>
</feature>
<dbReference type="OrthoDB" id="3786931at2759"/>
<proteinExistence type="predicted"/>
<keyword evidence="3" id="KW-1185">Reference proteome</keyword>
<feature type="compositionally biased region" description="Polar residues" evidence="1">
    <location>
        <begin position="468"/>
        <end position="488"/>
    </location>
</feature>
<gene>
    <name evidence="2" type="ORF">K432DRAFT_386774</name>
</gene>